<reference evidence="1 2" key="1">
    <citation type="submission" date="2018-05" db="EMBL/GenBank/DDBJ databases">
        <title>Complete genome sequence of Megasphaera sp. AJH120T, isolated from the ceca of a chicken.</title>
        <authorList>
            <person name="Maki J."/>
            <person name="Looft T."/>
        </authorList>
    </citation>
    <scope>NUCLEOTIDE SEQUENCE [LARGE SCALE GENOMIC DNA]</scope>
    <source>
        <strain evidence="1 2">AJH120</strain>
    </source>
</reference>
<dbReference type="Proteomes" id="UP000254337">
    <property type="component" value="Chromosome"/>
</dbReference>
<dbReference type="Pfam" id="PF06949">
    <property type="entry name" value="DUF1292"/>
    <property type="match status" value="1"/>
</dbReference>
<gene>
    <name evidence="1" type="ORF">DKB62_02335</name>
</gene>
<organism evidence="1 2">
    <name type="scientific">Megasphaera stantonii</name>
    <dbReference type="NCBI Taxonomy" id="2144175"/>
    <lineage>
        <taxon>Bacteria</taxon>
        <taxon>Bacillati</taxon>
        <taxon>Bacillota</taxon>
        <taxon>Negativicutes</taxon>
        <taxon>Veillonellales</taxon>
        <taxon>Veillonellaceae</taxon>
        <taxon>Megasphaera</taxon>
    </lineage>
</organism>
<dbReference type="KEGG" id="meg:DKB62_02335"/>
<keyword evidence="2" id="KW-1185">Reference proteome</keyword>
<dbReference type="InterPro" id="IPR009711">
    <property type="entry name" value="UPF0473"/>
</dbReference>
<evidence type="ECO:0000313" key="2">
    <source>
        <dbReference type="Proteomes" id="UP000254337"/>
    </source>
</evidence>
<evidence type="ECO:0000313" key="1">
    <source>
        <dbReference type="EMBL" id="AXL20499.1"/>
    </source>
</evidence>
<dbReference type="OrthoDB" id="1624575at2"/>
<protein>
    <submittedName>
        <fullName evidence="1">DUF1292 domain-containing protein</fullName>
    </submittedName>
</protein>
<dbReference type="EMBL" id="CP029462">
    <property type="protein sequence ID" value="AXL20499.1"/>
    <property type="molecule type" value="Genomic_DNA"/>
</dbReference>
<proteinExistence type="predicted"/>
<sequence length="89" mass="10034">MTEEMEEVMVITITSPDGEEKDFQEVDAVEIDGKIFSLLLEICENEDEAEAIIARVDEEDGEPVYVEPTEEEFEAASKAFEELAAEDEE</sequence>
<name>A0A346AXA6_9FIRM</name>
<accession>A0A346AXA6</accession>
<dbReference type="AlphaFoldDB" id="A0A346AXA6"/>
<dbReference type="RefSeq" id="WP_087477161.1">
    <property type="nucleotide sequence ID" value="NZ_CALYAU010000002.1"/>
</dbReference>